<dbReference type="AlphaFoldDB" id="A0AAI9XKF8"/>
<dbReference type="Proteomes" id="UP001239795">
    <property type="component" value="Unassembled WGS sequence"/>
</dbReference>
<comment type="caution">
    <text evidence="2">The sequence shown here is derived from an EMBL/GenBank/DDBJ whole genome shotgun (WGS) entry which is preliminary data.</text>
</comment>
<protein>
    <submittedName>
        <fullName evidence="2">Uncharacterized protein</fullName>
    </submittedName>
</protein>
<dbReference type="EMBL" id="MLGG01000046">
    <property type="protein sequence ID" value="KAK1452243.1"/>
    <property type="molecule type" value="Genomic_DNA"/>
</dbReference>
<gene>
    <name evidence="2" type="ORF">CMEL01_06817</name>
</gene>
<name>A0AAI9XKF8_9PEZI</name>
<accession>A0AAI9XKF8</accession>
<evidence type="ECO:0000256" key="1">
    <source>
        <dbReference type="SAM" id="MobiDB-lite"/>
    </source>
</evidence>
<keyword evidence="3" id="KW-1185">Reference proteome</keyword>
<reference evidence="2 3" key="1">
    <citation type="submission" date="2016-10" db="EMBL/GenBank/DDBJ databases">
        <title>The genome sequence of Colletotrichum fioriniae PJ7.</title>
        <authorList>
            <person name="Baroncelli R."/>
        </authorList>
    </citation>
    <scope>NUCLEOTIDE SEQUENCE [LARGE SCALE GENOMIC DNA]</scope>
    <source>
        <strain evidence="2">Col 31</strain>
    </source>
</reference>
<feature type="region of interest" description="Disordered" evidence="1">
    <location>
        <begin position="253"/>
        <end position="289"/>
    </location>
</feature>
<sequence>MNRSSRVAVRGSMVEGAAFTGYRLQHIMIVPRIETQFRVSPRAPHLQLALSRRVIAPMLLSLLPGSQKKQEAREIPRDRHTQGDPAAVTTRSNPGRCQRAPTTVDTSLHCDGRMDGWRCISHGGFRESRNLAAKTEPNGEPQTNLAVLRKRSGKFASKKTPRSEGGAARIASATLVDWFAGPVEYALSKFPKRKPMVGANLVLATSLEVRKCVWCWAEEPHRSVAASQMLLPPPYVVAGHDFSTFQNLRGDEAASQSPHSCVPEPQGSSDEIRPSPSQQANEKTYLVPPATSSTPFGALTLISGLPLGILVTAPPSHLHLVPPGPSPEDGHHFLSLKSESAFLLLSAVSVTSVNS</sequence>
<evidence type="ECO:0000313" key="2">
    <source>
        <dbReference type="EMBL" id="KAK1452243.1"/>
    </source>
</evidence>
<feature type="region of interest" description="Disordered" evidence="1">
    <location>
        <begin position="66"/>
        <end position="102"/>
    </location>
</feature>
<feature type="compositionally biased region" description="Basic and acidic residues" evidence="1">
    <location>
        <begin position="68"/>
        <end position="82"/>
    </location>
</feature>
<organism evidence="2 3">
    <name type="scientific">Colletotrichum melonis</name>
    <dbReference type="NCBI Taxonomy" id="1209925"/>
    <lineage>
        <taxon>Eukaryota</taxon>
        <taxon>Fungi</taxon>
        <taxon>Dikarya</taxon>
        <taxon>Ascomycota</taxon>
        <taxon>Pezizomycotina</taxon>
        <taxon>Sordariomycetes</taxon>
        <taxon>Hypocreomycetidae</taxon>
        <taxon>Glomerellales</taxon>
        <taxon>Glomerellaceae</taxon>
        <taxon>Colletotrichum</taxon>
        <taxon>Colletotrichum acutatum species complex</taxon>
    </lineage>
</organism>
<feature type="compositionally biased region" description="Polar residues" evidence="1">
    <location>
        <begin position="89"/>
        <end position="102"/>
    </location>
</feature>
<proteinExistence type="predicted"/>
<evidence type="ECO:0000313" key="3">
    <source>
        <dbReference type="Proteomes" id="UP001239795"/>
    </source>
</evidence>